<keyword evidence="3" id="KW-1185">Reference proteome</keyword>
<dbReference type="AlphaFoldDB" id="A0A427YJ84"/>
<reference evidence="2 3" key="1">
    <citation type="submission" date="2018-11" db="EMBL/GenBank/DDBJ databases">
        <title>Genome sequence of Saitozyma podzolica DSM 27192.</title>
        <authorList>
            <person name="Aliyu H."/>
            <person name="Gorte O."/>
            <person name="Ochsenreither K."/>
        </authorList>
    </citation>
    <scope>NUCLEOTIDE SEQUENCE [LARGE SCALE GENOMIC DNA]</scope>
    <source>
        <strain evidence="2 3">DSM 27192</strain>
    </source>
</reference>
<feature type="compositionally biased region" description="Basic and acidic residues" evidence="1">
    <location>
        <begin position="77"/>
        <end position="90"/>
    </location>
</feature>
<dbReference type="EMBL" id="RSCD01000008">
    <property type="protein sequence ID" value="RSH91146.1"/>
    <property type="molecule type" value="Genomic_DNA"/>
</dbReference>
<protein>
    <submittedName>
        <fullName evidence="2">Uncharacterized protein</fullName>
    </submittedName>
</protein>
<dbReference type="OrthoDB" id="10395329at2759"/>
<evidence type="ECO:0000313" key="3">
    <source>
        <dbReference type="Proteomes" id="UP000279259"/>
    </source>
</evidence>
<dbReference type="Proteomes" id="UP000279259">
    <property type="component" value="Unassembled WGS sequence"/>
</dbReference>
<comment type="caution">
    <text evidence="2">The sequence shown here is derived from an EMBL/GenBank/DDBJ whole genome shotgun (WGS) entry which is preliminary data.</text>
</comment>
<evidence type="ECO:0000313" key="2">
    <source>
        <dbReference type="EMBL" id="RSH91146.1"/>
    </source>
</evidence>
<feature type="region of interest" description="Disordered" evidence="1">
    <location>
        <begin position="69"/>
        <end position="90"/>
    </location>
</feature>
<accession>A0A427YJ84</accession>
<gene>
    <name evidence="2" type="ORF">EHS25_009445</name>
</gene>
<proteinExistence type="predicted"/>
<sequence>MTAITKSQATTAQLLSDIDTAIAVVQASGTRDEQLLQLRASLAGTKSEMDTAMGTASQLRERLERIKPASATSDEMEGIRNELKRFPQRA</sequence>
<evidence type="ECO:0000256" key="1">
    <source>
        <dbReference type="SAM" id="MobiDB-lite"/>
    </source>
</evidence>
<name>A0A427YJ84_9TREE</name>
<organism evidence="2 3">
    <name type="scientific">Saitozyma podzolica</name>
    <dbReference type="NCBI Taxonomy" id="1890683"/>
    <lineage>
        <taxon>Eukaryota</taxon>
        <taxon>Fungi</taxon>
        <taxon>Dikarya</taxon>
        <taxon>Basidiomycota</taxon>
        <taxon>Agaricomycotina</taxon>
        <taxon>Tremellomycetes</taxon>
        <taxon>Tremellales</taxon>
        <taxon>Trimorphomycetaceae</taxon>
        <taxon>Saitozyma</taxon>
    </lineage>
</organism>